<dbReference type="EMBL" id="AWGJ01000010">
    <property type="protein sequence ID" value="ODN75444.1"/>
    <property type="molecule type" value="Genomic_DNA"/>
</dbReference>
<keyword evidence="6" id="KW-0653">Protein transport</keyword>
<dbReference type="GO" id="GO:0031965">
    <property type="term" value="C:nuclear membrane"/>
    <property type="evidence" value="ECO:0007669"/>
    <property type="project" value="UniProtKB-SubCell"/>
</dbReference>
<dbReference type="GO" id="GO:0000972">
    <property type="term" value="P:transcription-dependent tethering of RNA polymerase II gene DNA at nuclear periphery"/>
    <property type="evidence" value="ECO:0007669"/>
    <property type="project" value="TreeGrafter"/>
</dbReference>
<evidence type="ECO:0000313" key="14">
    <source>
        <dbReference type="EMBL" id="ODN75444.1"/>
    </source>
</evidence>
<dbReference type="Gene3D" id="1.25.40.440">
    <property type="entry name" value="Nucleoporin, helical domain, central subdomain"/>
    <property type="match status" value="1"/>
</dbReference>
<dbReference type="InterPro" id="IPR004870">
    <property type="entry name" value="Nucleoporin_Nup155"/>
</dbReference>
<comment type="caution">
    <text evidence="14">The sequence shown here is derived from an EMBL/GenBank/DDBJ whole genome shotgun (WGS) entry which is preliminary data.</text>
</comment>
<dbReference type="GO" id="GO:0006405">
    <property type="term" value="P:RNA export from nucleus"/>
    <property type="evidence" value="ECO:0007669"/>
    <property type="project" value="TreeGrafter"/>
</dbReference>
<proteinExistence type="inferred from homology"/>
<protein>
    <recommendedName>
        <fullName evidence="16">Nucleoporin Nup133/Nup155-like N-terminal domain-containing protein</fullName>
    </recommendedName>
</protein>
<evidence type="ECO:0008006" key="16">
    <source>
        <dbReference type="Google" id="ProtNLM"/>
    </source>
</evidence>
<dbReference type="OrthoDB" id="338970at2759"/>
<evidence type="ECO:0000256" key="1">
    <source>
        <dbReference type="ARBA" id="ARBA00004567"/>
    </source>
</evidence>
<keyword evidence="9" id="KW-0472">Membrane</keyword>
<evidence type="ECO:0000313" key="15">
    <source>
        <dbReference type="Proteomes" id="UP000094065"/>
    </source>
</evidence>
<evidence type="ECO:0000256" key="11">
    <source>
        <dbReference type="ARBA" id="ARBA00029433"/>
    </source>
</evidence>
<evidence type="ECO:0000256" key="3">
    <source>
        <dbReference type="ARBA" id="ARBA00007373"/>
    </source>
</evidence>
<dbReference type="GO" id="GO:0036228">
    <property type="term" value="P:protein localization to nuclear inner membrane"/>
    <property type="evidence" value="ECO:0007669"/>
    <property type="project" value="TreeGrafter"/>
</dbReference>
<dbReference type="Gene3D" id="1.20.58.1780">
    <property type="match status" value="1"/>
</dbReference>
<dbReference type="InterPro" id="IPR014908">
    <property type="entry name" value="Nucleoporin_Nup133/Nup155_N"/>
</dbReference>
<dbReference type="InterPro" id="IPR042538">
    <property type="entry name" value="Nucleoporin_Nup155_C_3"/>
</dbReference>
<dbReference type="FunFam" id="1.25.40.450:FF:000002">
    <property type="entry name" value="Putative non-repetitive nucleoporin"/>
    <property type="match status" value="1"/>
</dbReference>
<evidence type="ECO:0000256" key="7">
    <source>
        <dbReference type="ARBA" id="ARBA00023010"/>
    </source>
</evidence>
<organism evidence="14 15">
    <name type="scientific">Cryptococcus amylolentus CBS 6039</name>
    <dbReference type="NCBI Taxonomy" id="1295533"/>
    <lineage>
        <taxon>Eukaryota</taxon>
        <taxon>Fungi</taxon>
        <taxon>Dikarya</taxon>
        <taxon>Basidiomycota</taxon>
        <taxon>Agaricomycotina</taxon>
        <taxon>Tremellomycetes</taxon>
        <taxon>Tremellales</taxon>
        <taxon>Cryptococcaceae</taxon>
        <taxon>Cryptococcus</taxon>
    </lineage>
</organism>
<dbReference type="GO" id="GO:0017056">
    <property type="term" value="F:structural constituent of nuclear pore"/>
    <property type="evidence" value="ECO:0007669"/>
    <property type="project" value="InterPro"/>
</dbReference>
<evidence type="ECO:0000256" key="6">
    <source>
        <dbReference type="ARBA" id="ARBA00022927"/>
    </source>
</evidence>
<dbReference type="STRING" id="1295533.A0A1E3HGJ1"/>
<dbReference type="PANTHER" id="PTHR10350">
    <property type="entry name" value="NUCLEAR PORE COMPLEX PROTEIN NUP155"/>
    <property type="match status" value="1"/>
</dbReference>
<keyword evidence="7" id="KW-0811">Translocation</keyword>
<evidence type="ECO:0000259" key="12">
    <source>
        <dbReference type="Pfam" id="PF03177"/>
    </source>
</evidence>
<dbReference type="Gene3D" id="1.25.40.450">
    <property type="entry name" value="Nucleoporin, helical domain, N-terminal subdomain"/>
    <property type="match status" value="1"/>
</dbReference>
<sequence>MIHSLPALARPAHPAAPFPQQPLYPQLPLAHSASNPAYHQYPAAPGQSAAVAQYSGAQVYGPGAVSQPYAPQPAVQSWARPQATYNQPPQLLETASKDEDPVYGPLGRARGKITRSLRGDEEISPDLIAKLSTSGTVQDPYAPPISASPAFRCCNVTKRTPLPDALHQELNYKHLTAKMGLFEDIERAWFTVDNKLFLWDYGDGRDFSRYDEQADTIQAVGLVKARKDVFVDDITHVLVICTATKATLLGLSRSLQSREISLYHTNLTAETPTIMIDIKGTDEGRIFALGANKDLYELDYAADSSWLFGSSTSVRLKNKTGGGVSNWVPSLVTSKVKDGIESFTVDPRQNRVFALHTAGEVDFYDVSSGRFDLRSRYSRLKHDFKLHAQGPNTSGPGPAIVSISAVTGTESSRVCLVAVASTGARAYFSSQPFSPFPIRAAPPLHPGLPVSEQSIYSSGTYIAAQYDANAPLSQTYLTFTVPQSGRQSAWRENHELSEPAVFQEWTVTETIPSQVWSVVELAGNDPRNSAPSLRTPEGVAFSALPRQAESGPRGYLILATSGLFWVEQPRPVDMLRADLEAERDVAINTVRTVFGKTQLSAMALLLGSTPDHKHPDLLSSISTILLTSGDPIVKDTTGGKAIIYSARHDGLALSIARYLRPIWGSKVTLPLVGGRQVLGVQETVLNSVQANLQRLREYMEDHPFQRYQVDGEAKLAWDQEELSFYGLNVLLKQAVEAISFVLLLQDYKISDIIAKCDGPTQIALSGLTFESLIASLEGRDVARKLVTSLIEQQIGQELGIDTLSEILQQRCGSFIQPGDVVQYKAEESMRRAESSRDPQEVADSLAESLRLFTRAASSIPIPRLQEVASRYRAINFTLGAIDLALCTATELDSQNKAQDFVRDGEHPNDPRKAFFDARQECYAEIIKALQAVDERLDLAVAAGDPAGATQNRNDAYARAIASDDELFHFYLYDWHVERGLQEQLLEFDTPYIEKYLKITISNVADRRDLLWKFYARREQYLPAAEALSELATRSNTMTLHDRLYYLAQALTSAKSAASLGYEDVEFTSRLQEQIDVAQVQTEVLRSVETHPEMSSEEKHDVLAVLNEGLLQLDELYQNYARPFRLYEAILLILKTADTRVDDVCDAVWRQLLSNAGAAGGSAGLGEVIKSLGRRFFPSEAAPLDIIVPAVYGEASCFPGQPGWASIALLDAGVSLRDLWEAVIALYETSDDDDREYYAEQASVIAERWMDKKDEIPAAEVERFASAYVLRANGALDNVRRDIRDRLVAVKQIAVTY</sequence>
<keyword evidence="4" id="KW-0813">Transport</keyword>
<keyword evidence="15" id="KW-1185">Reference proteome</keyword>
<keyword evidence="10" id="KW-0539">Nucleus</keyword>
<evidence type="ECO:0000256" key="9">
    <source>
        <dbReference type="ARBA" id="ARBA00023136"/>
    </source>
</evidence>
<keyword evidence="8" id="KW-0906">Nuclear pore complex</keyword>
<evidence type="ECO:0000256" key="8">
    <source>
        <dbReference type="ARBA" id="ARBA00023132"/>
    </source>
</evidence>
<dbReference type="InterPro" id="IPR007187">
    <property type="entry name" value="Nucleoporin_Nup133/Nup155_C"/>
</dbReference>
<dbReference type="Pfam" id="PF03177">
    <property type="entry name" value="Nucleoporin_C"/>
    <property type="match status" value="1"/>
</dbReference>
<feature type="domain" description="Nucleoporin Nup133/Nup155-like N-terminal" evidence="13">
    <location>
        <begin position="154"/>
        <end position="433"/>
    </location>
</feature>
<dbReference type="GeneID" id="30157899"/>
<dbReference type="Proteomes" id="UP000094065">
    <property type="component" value="Unassembled WGS sequence"/>
</dbReference>
<gene>
    <name evidence="14" type="ORF">L202_06590</name>
</gene>
<name>A0A1E3HGJ1_9TREE</name>
<dbReference type="GO" id="GO:0006606">
    <property type="term" value="P:protein import into nucleus"/>
    <property type="evidence" value="ECO:0007669"/>
    <property type="project" value="TreeGrafter"/>
</dbReference>
<dbReference type="InterPro" id="IPR042533">
    <property type="entry name" value="Nucleoporin_Nup155_C_1"/>
</dbReference>
<dbReference type="InterPro" id="IPR042537">
    <property type="entry name" value="Nucleoporin_Nup155_C_2"/>
</dbReference>
<accession>A0A1E3HGJ1</accession>
<dbReference type="GO" id="GO:0044611">
    <property type="term" value="C:nuclear pore inner ring"/>
    <property type="evidence" value="ECO:0007669"/>
    <property type="project" value="TreeGrafter"/>
</dbReference>
<evidence type="ECO:0000259" key="13">
    <source>
        <dbReference type="Pfam" id="PF08801"/>
    </source>
</evidence>
<dbReference type="Pfam" id="PF08801">
    <property type="entry name" value="Nucleoporin_N"/>
    <property type="match status" value="1"/>
</dbReference>
<evidence type="ECO:0000256" key="5">
    <source>
        <dbReference type="ARBA" id="ARBA00022816"/>
    </source>
</evidence>
<comment type="similarity">
    <text evidence="3">Belongs to the non-repetitive/WGA-negative nucleoporin family.</text>
</comment>
<dbReference type="FunFam" id="1.25.40.440:FF:000001">
    <property type="entry name" value="Nuclear pore complex subunit"/>
    <property type="match status" value="1"/>
</dbReference>
<comment type="subcellular location">
    <subcellularLocation>
        <location evidence="11">Endomembrane system</location>
        <topology evidence="11">Peripheral membrane protein</topology>
        <orientation evidence="11">Cytoplasmic side</orientation>
    </subcellularLocation>
    <subcellularLocation>
        <location evidence="2">Nucleus membrane</location>
        <topology evidence="2">Peripheral membrane protein</topology>
        <orientation evidence="2">Nucleoplasmic side</orientation>
    </subcellularLocation>
    <subcellularLocation>
        <location evidence="1">Nucleus</location>
        <location evidence="1">Nuclear pore complex</location>
    </subcellularLocation>
</comment>
<keyword evidence="5" id="KW-0509">mRNA transport</keyword>
<evidence type="ECO:0000256" key="4">
    <source>
        <dbReference type="ARBA" id="ARBA00022448"/>
    </source>
</evidence>
<feature type="domain" description="Nucleoporin Nup133/Nup155-like C-terminal" evidence="12">
    <location>
        <begin position="645"/>
        <end position="1255"/>
    </location>
</feature>
<reference evidence="14 15" key="1">
    <citation type="submission" date="2016-06" db="EMBL/GenBank/DDBJ databases">
        <title>Evolution of pathogenesis and genome organization in the Tremellales.</title>
        <authorList>
            <person name="Cuomo C."/>
            <person name="Litvintseva A."/>
            <person name="Heitman J."/>
            <person name="Chen Y."/>
            <person name="Sun S."/>
            <person name="Springer D."/>
            <person name="Dromer F."/>
            <person name="Young S."/>
            <person name="Zeng Q."/>
            <person name="Chapman S."/>
            <person name="Gujja S."/>
            <person name="Saif S."/>
            <person name="Birren B."/>
        </authorList>
    </citation>
    <scope>NUCLEOTIDE SEQUENCE [LARGE SCALE GENOMIC DNA]</scope>
    <source>
        <strain evidence="14 15">CBS 6039</strain>
    </source>
</reference>
<dbReference type="GO" id="GO:0051028">
    <property type="term" value="P:mRNA transport"/>
    <property type="evidence" value="ECO:0007669"/>
    <property type="project" value="UniProtKB-KW"/>
</dbReference>
<dbReference type="RefSeq" id="XP_018991094.1">
    <property type="nucleotide sequence ID" value="XM_019141119.1"/>
</dbReference>
<evidence type="ECO:0000256" key="10">
    <source>
        <dbReference type="ARBA" id="ARBA00023242"/>
    </source>
</evidence>
<evidence type="ECO:0000256" key="2">
    <source>
        <dbReference type="ARBA" id="ARBA00004620"/>
    </source>
</evidence>
<dbReference type="Gene3D" id="1.20.120.1880">
    <property type="entry name" value="Nucleoporin, helical C-terminal domain"/>
    <property type="match status" value="1"/>
</dbReference>
<dbReference type="PANTHER" id="PTHR10350:SF6">
    <property type="entry name" value="NUCLEAR PORE COMPLEX PROTEIN NUP155"/>
    <property type="match status" value="1"/>
</dbReference>
<dbReference type="GO" id="GO:0051292">
    <property type="term" value="P:nuclear pore complex assembly"/>
    <property type="evidence" value="ECO:0007669"/>
    <property type="project" value="UniProtKB-ARBA"/>
</dbReference>